<keyword evidence="3" id="KW-1185">Reference proteome</keyword>
<feature type="transmembrane region" description="Helical" evidence="1">
    <location>
        <begin position="6"/>
        <end position="26"/>
    </location>
</feature>
<organism evidence="2 3">
    <name type="scientific">Catenaria anguillulae PL171</name>
    <dbReference type="NCBI Taxonomy" id="765915"/>
    <lineage>
        <taxon>Eukaryota</taxon>
        <taxon>Fungi</taxon>
        <taxon>Fungi incertae sedis</taxon>
        <taxon>Blastocladiomycota</taxon>
        <taxon>Blastocladiomycetes</taxon>
        <taxon>Blastocladiales</taxon>
        <taxon>Catenariaceae</taxon>
        <taxon>Catenaria</taxon>
    </lineage>
</organism>
<reference evidence="2 3" key="1">
    <citation type="submission" date="2016-07" db="EMBL/GenBank/DDBJ databases">
        <title>Pervasive Adenine N6-methylation of Active Genes in Fungi.</title>
        <authorList>
            <consortium name="DOE Joint Genome Institute"/>
            <person name="Mondo S.J."/>
            <person name="Dannebaum R.O."/>
            <person name="Kuo R.C."/>
            <person name="Labutti K."/>
            <person name="Haridas S."/>
            <person name="Kuo A."/>
            <person name="Salamov A."/>
            <person name="Ahrendt S.R."/>
            <person name="Lipzen A."/>
            <person name="Sullivan W."/>
            <person name="Andreopoulos W.B."/>
            <person name="Clum A."/>
            <person name="Lindquist E."/>
            <person name="Daum C."/>
            <person name="Ramamoorthy G.K."/>
            <person name="Gryganskyi A."/>
            <person name="Culley D."/>
            <person name="Magnuson J.K."/>
            <person name="James T.Y."/>
            <person name="O'Malley M.A."/>
            <person name="Stajich J.E."/>
            <person name="Spatafora J.W."/>
            <person name="Visel A."/>
            <person name="Grigoriev I.V."/>
        </authorList>
    </citation>
    <scope>NUCLEOTIDE SEQUENCE [LARGE SCALE GENOMIC DNA]</scope>
    <source>
        <strain evidence="2 3">PL171</strain>
    </source>
</reference>
<keyword evidence="1" id="KW-1133">Transmembrane helix</keyword>
<name>A0A1Y2HVN5_9FUNG</name>
<dbReference type="Proteomes" id="UP000193411">
    <property type="component" value="Unassembled WGS sequence"/>
</dbReference>
<evidence type="ECO:0000313" key="3">
    <source>
        <dbReference type="Proteomes" id="UP000193411"/>
    </source>
</evidence>
<evidence type="ECO:0000256" key="1">
    <source>
        <dbReference type="SAM" id="Phobius"/>
    </source>
</evidence>
<accession>A0A1Y2HVN5</accession>
<keyword evidence="1" id="KW-0472">Membrane</keyword>
<feature type="transmembrane region" description="Helical" evidence="1">
    <location>
        <begin position="33"/>
        <end position="53"/>
    </location>
</feature>
<feature type="transmembrane region" description="Helical" evidence="1">
    <location>
        <begin position="85"/>
        <end position="109"/>
    </location>
</feature>
<proteinExistence type="predicted"/>
<comment type="caution">
    <text evidence="2">The sequence shown here is derived from an EMBL/GenBank/DDBJ whole genome shotgun (WGS) entry which is preliminary data.</text>
</comment>
<gene>
    <name evidence="2" type="ORF">BCR44DRAFT_1428717</name>
</gene>
<dbReference type="OrthoDB" id="5563691at2759"/>
<feature type="transmembrane region" description="Helical" evidence="1">
    <location>
        <begin position="129"/>
        <end position="149"/>
    </location>
</feature>
<evidence type="ECO:0000313" key="2">
    <source>
        <dbReference type="EMBL" id="ORZ38668.1"/>
    </source>
</evidence>
<protein>
    <submittedName>
        <fullName evidence="2">Uncharacterized protein</fullName>
    </submittedName>
</protein>
<dbReference type="EMBL" id="MCFL01000008">
    <property type="protein sequence ID" value="ORZ38668.1"/>
    <property type="molecule type" value="Genomic_DNA"/>
</dbReference>
<sequence>MSGDIAVRLGIILLVSIRFARLSLILDPPKRKFLIPCLLLVFVPMITSLAMGIDFRLKESAYFQAYPNAIGRPLWLDNIRKQESLVAFVSAFLAMSVNIGTDVVFFTIIKSRLRLQSTPRAQGKGLPGVAAYAVAIAAKVVYLVLMTWAQVITGGPLNLPVRSMAITLSRFSPTVETYVFFTRTIPTSRNLLQSRKLAASSEAVDQTINQTILVTTTMDTGGSPPSQVGTPLHDVSATVSSTSAADASVDAARAPIGRAQHELWFEPEEP</sequence>
<dbReference type="AlphaFoldDB" id="A0A1Y2HVN5"/>
<keyword evidence="1" id="KW-0812">Transmembrane</keyword>